<protein>
    <submittedName>
        <fullName evidence="3">Glycosyltransferase involved in cell wall biosynthesis</fullName>
    </submittedName>
</protein>
<evidence type="ECO:0000259" key="2">
    <source>
        <dbReference type="Pfam" id="PF13439"/>
    </source>
</evidence>
<dbReference type="InterPro" id="IPR001296">
    <property type="entry name" value="Glyco_trans_1"/>
</dbReference>
<dbReference type="OrthoDB" id="9775208at2"/>
<evidence type="ECO:0000259" key="1">
    <source>
        <dbReference type="Pfam" id="PF00534"/>
    </source>
</evidence>
<accession>A0A370FHS9</accession>
<dbReference type="Pfam" id="PF00534">
    <property type="entry name" value="Glycos_transf_1"/>
    <property type="match status" value="1"/>
</dbReference>
<dbReference type="InterPro" id="IPR028098">
    <property type="entry name" value="Glyco_trans_4-like_N"/>
</dbReference>
<gene>
    <name evidence="3" type="ORF">DFR41_1049</name>
</gene>
<dbReference type="PANTHER" id="PTHR12526">
    <property type="entry name" value="GLYCOSYLTRANSFERASE"/>
    <property type="match status" value="1"/>
</dbReference>
<evidence type="ECO:0000313" key="4">
    <source>
        <dbReference type="Proteomes" id="UP000255265"/>
    </source>
</evidence>
<dbReference type="AlphaFoldDB" id="A0A370FHS9"/>
<keyword evidence="3" id="KW-0808">Transferase</keyword>
<keyword evidence="4" id="KW-1185">Reference proteome</keyword>
<feature type="domain" description="Glycosyl transferase family 1" evidence="1">
    <location>
        <begin position="190"/>
        <end position="344"/>
    </location>
</feature>
<dbReference type="Proteomes" id="UP000255265">
    <property type="component" value="Unassembled WGS sequence"/>
</dbReference>
<dbReference type="EMBL" id="QQAV01000004">
    <property type="protein sequence ID" value="RDI24961.1"/>
    <property type="molecule type" value="Genomic_DNA"/>
</dbReference>
<feature type="domain" description="Glycosyltransferase subfamily 4-like N-terminal" evidence="2">
    <location>
        <begin position="15"/>
        <end position="172"/>
    </location>
</feature>
<dbReference type="Pfam" id="PF13439">
    <property type="entry name" value="Glyco_transf_4"/>
    <property type="match status" value="1"/>
</dbReference>
<organism evidence="3 4">
    <name type="scientific">Pseudacidovorax intermedius</name>
    <dbReference type="NCBI Taxonomy" id="433924"/>
    <lineage>
        <taxon>Bacteria</taxon>
        <taxon>Pseudomonadati</taxon>
        <taxon>Pseudomonadota</taxon>
        <taxon>Betaproteobacteria</taxon>
        <taxon>Burkholderiales</taxon>
        <taxon>Comamonadaceae</taxon>
        <taxon>Pseudacidovorax</taxon>
    </lineage>
</organism>
<reference evidence="3 4" key="1">
    <citation type="submission" date="2018-07" db="EMBL/GenBank/DDBJ databases">
        <title>Genomic Encyclopedia of Type Strains, Phase IV (KMG-IV): sequencing the most valuable type-strain genomes for metagenomic binning, comparative biology and taxonomic classification.</title>
        <authorList>
            <person name="Goeker M."/>
        </authorList>
    </citation>
    <scope>NUCLEOTIDE SEQUENCE [LARGE SCALE GENOMIC DNA]</scope>
    <source>
        <strain evidence="3 4">DSM 21352</strain>
    </source>
</reference>
<dbReference type="SUPFAM" id="SSF53756">
    <property type="entry name" value="UDP-Glycosyltransferase/glycogen phosphorylase"/>
    <property type="match status" value="1"/>
</dbReference>
<proteinExistence type="predicted"/>
<dbReference type="PANTHER" id="PTHR12526:SF638">
    <property type="entry name" value="SPORE COAT PROTEIN SA"/>
    <property type="match status" value="1"/>
</dbReference>
<sequence length="364" mass="41493">MRIKFIVHNLGSVRVGGVERVVAELANELAKRHTVEVVSVVRDDVPAFPIAPEVSLSSFGLIHCDTSGLSSRQKILWCFQCLCAIGRYFLRTSAEDILLIQSPRLGFIASLINVFLRRRVFVCEHQAFGSIRNKFYRSARLYTYKFVEGVIVLSTRDGENFKSYGIKTHLVRNFAGRQFLPHKQQSFGKNLFYIGRLDIEQKNLLTMLDMFFQSGLWRKGFSMTFVGNGPAERILKERANELDLNEFVSFFPFSTKVKEFYRQANIFVMTSNYEGFPLALIEAMSQGVPCVAFDCDYGPRELIVNGHNGYLINPRNPIDEFSERILEICASPAIYARFSDAARDTASNYSIENAVLDWEKSFAK</sequence>
<dbReference type="RefSeq" id="WP_114802879.1">
    <property type="nucleotide sequence ID" value="NZ_QQAV01000004.1"/>
</dbReference>
<dbReference type="Gene3D" id="3.40.50.2000">
    <property type="entry name" value="Glycogen Phosphorylase B"/>
    <property type="match status" value="2"/>
</dbReference>
<evidence type="ECO:0000313" key="3">
    <source>
        <dbReference type="EMBL" id="RDI24961.1"/>
    </source>
</evidence>
<comment type="caution">
    <text evidence="3">The sequence shown here is derived from an EMBL/GenBank/DDBJ whole genome shotgun (WGS) entry which is preliminary data.</text>
</comment>
<name>A0A370FHS9_9BURK</name>
<dbReference type="GO" id="GO:0016757">
    <property type="term" value="F:glycosyltransferase activity"/>
    <property type="evidence" value="ECO:0007669"/>
    <property type="project" value="InterPro"/>
</dbReference>